<name>A0A0F9G842_9ZZZZ</name>
<feature type="transmembrane region" description="Helical" evidence="7">
    <location>
        <begin position="86"/>
        <end position="111"/>
    </location>
</feature>
<evidence type="ECO:0000259" key="8">
    <source>
        <dbReference type="Pfam" id="PF03600"/>
    </source>
</evidence>
<evidence type="ECO:0000256" key="4">
    <source>
        <dbReference type="ARBA" id="ARBA00022737"/>
    </source>
</evidence>
<evidence type="ECO:0000256" key="1">
    <source>
        <dbReference type="ARBA" id="ARBA00004141"/>
    </source>
</evidence>
<keyword evidence="6 7" id="KW-0472">Membrane</keyword>
<dbReference type="Pfam" id="PF03600">
    <property type="entry name" value="CitMHS"/>
    <property type="match status" value="1"/>
</dbReference>
<keyword evidence="4" id="KW-0677">Repeat</keyword>
<comment type="caution">
    <text evidence="9">The sequence shown here is derived from an EMBL/GenBank/DDBJ whole genome shotgun (WGS) entry which is preliminary data.</text>
</comment>
<dbReference type="GO" id="GO:0005886">
    <property type="term" value="C:plasma membrane"/>
    <property type="evidence" value="ECO:0007669"/>
    <property type="project" value="TreeGrafter"/>
</dbReference>
<sequence>MVNSGYFFTTIVGLIKFQKVPERVFATASLACFALSLISTEQLLNNAVNPGLITLLLLVICAFTFERTSLLRKIATVLFNGSVLKSYLKTLFATVIASGFFNNTAVVATLISPVKNNKLIPATKLLLPLSYAAILGGTLTLIGTSTNLIVNSMLIERGEAGFDFLPIGLVAVVLCFIVMAFTIRRLKGSLSSAVVISDYFVDAKVIVNSPLIGKTVE</sequence>
<feature type="transmembrane region" description="Helical" evidence="7">
    <location>
        <begin position="47"/>
        <end position="65"/>
    </location>
</feature>
<dbReference type="GO" id="GO:0055085">
    <property type="term" value="P:transmembrane transport"/>
    <property type="evidence" value="ECO:0007669"/>
    <property type="project" value="InterPro"/>
</dbReference>
<dbReference type="EMBL" id="LAZR01018768">
    <property type="protein sequence ID" value="KKL95084.1"/>
    <property type="molecule type" value="Genomic_DNA"/>
</dbReference>
<keyword evidence="2" id="KW-0813">Transport</keyword>
<feature type="domain" description="Citrate transporter-like" evidence="8">
    <location>
        <begin position="17"/>
        <end position="189"/>
    </location>
</feature>
<evidence type="ECO:0000256" key="2">
    <source>
        <dbReference type="ARBA" id="ARBA00022448"/>
    </source>
</evidence>
<comment type="subcellular location">
    <subcellularLocation>
        <location evidence="1">Membrane</location>
        <topology evidence="1">Multi-pass membrane protein</topology>
    </subcellularLocation>
</comment>
<dbReference type="InterPro" id="IPR004680">
    <property type="entry name" value="Cit_transptr-like_dom"/>
</dbReference>
<gene>
    <name evidence="9" type="ORF">LCGC14_1858170</name>
</gene>
<dbReference type="PANTHER" id="PTHR43652:SF2">
    <property type="entry name" value="BASIC AMINO ACID ANTIPORTER YFCC-RELATED"/>
    <property type="match status" value="1"/>
</dbReference>
<evidence type="ECO:0000256" key="5">
    <source>
        <dbReference type="ARBA" id="ARBA00022989"/>
    </source>
</evidence>
<proteinExistence type="predicted"/>
<keyword evidence="5 7" id="KW-1133">Transmembrane helix</keyword>
<evidence type="ECO:0000256" key="7">
    <source>
        <dbReference type="SAM" id="Phobius"/>
    </source>
</evidence>
<organism evidence="9">
    <name type="scientific">marine sediment metagenome</name>
    <dbReference type="NCBI Taxonomy" id="412755"/>
    <lineage>
        <taxon>unclassified sequences</taxon>
        <taxon>metagenomes</taxon>
        <taxon>ecological metagenomes</taxon>
    </lineage>
</organism>
<feature type="transmembrane region" description="Helical" evidence="7">
    <location>
        <begin position="131"/>
        <end position="150"/>
    </location>
</feature>
<evidence type="ECO:0000313" key="9">
    <source>
        <dbReference type="EMBL" id="KKL95084.1"/>
    </source>
</evidence>
<dbReference type="PANTHER" id="PTHR43652">
    <property type="entry name" value="BASIC AMINO ACID ANTIPORTER YFCC-RELATED"/>
    <property type="match status" value="1"/>
</dbReference>
<dbReference type="AlphaFoldDB" id="A0A0F9G842"/>
<protein>
    <recommendedName>
        <fullName evidence="8">Citrate transporter-like domain-containing protein</fullName>
    </recommendedName>
</protein>
<keyword evidence="3 7" id="KW-0812">Transmembrane</keyword>
<reference evidence="9" key="1">
    <citation type="journal article" date="2015" name="Nature">
        <title>Complex archaea that bridge the gap between prokaryotes and eukaryotes.</title>
        <authorList>
            <person name="Spang A."/>
            <person name="Saw J.H."/>
            <person name="Jorgensen S.L."/>
            <person name="Zaremba-Niedzwiedzka K."/>
            <person name="Martijn J."/>
            <person name="Lind A.E."/>
            <person name="van Eijk R."/>
            <person name="Schleper C."/>
            <person name="Guy L."/>
            <person name="Ettema T.J."/>
        </authorList>
    </citation>
    <scope>NUCLEOTIDE SEQUENCE</scope>
</reference>
<accession>A0A0F9G842</accession>
<feature type="transmembrane region" description="Helical" evidence="7">
    <location>
        <begin position="162"/>
        <end position="183"/>
    </location>
</feature>
<evidence type="ECO:0000256" key="3">
    <source>
        <dbReference type="ARBA" id="ARBA00022692"/>
    </source>
</evidence>
<evidence type="ECO:0000256" key="6">
    <source>
        <dbReference type="ARBA" id="ARBA00023136"/>
    </source>
</evidence>
<dbReference type="InterPro" id="IPR051679">
    <property type="entry name" value="DASS-Related_Transporters"/>
</dbReference>